<comment type="caution">
    <text evidence="3">The sequence shown here is derived from an EMBL/GenBank/DDBJ whole genome shotgun (WGS) entry which is preliminary data.</text>
</comment>
<keyword evidence="2" id="KW-0812">Transmembrane</keyword>
<sequence>MKKWIKILLVTLGIIAVLVVTTILLLPPIAKNYLEKHSKELVGRQITIEKLRFNVLNGKLRIDQIAMLEPDDSTTFASLGNFYTRIHLLPLLRQRIHIDAVLIDKPYLNVYQDGTSFNFDDLLTRFLTPADTVEKAPSNPWTVDIDDIKIHNGELTYKDMQRNVTWGFNELDIDVPGLHLSGHERTDMGIVFNFSRGGSLRTSLEYDQATADYDLSLLLSNLSLAGTAAYFNQVIDIGSVEGLVTLDLHVKGNANHLLDLRTYGIAAASGLKLRDSRDNRIIDVDTLNFDLRDGNLGTMQYDIRRIYAAGIRTQFEIYRGGGNNLLALIKAPEERPTETEATIDGETTVTIEREEPATTQLNFTVGELLLDKGEIAFTDNTFEKPFRYLISDIRLSSRDIDFSKQNELTLDAKLQRTGSGHIRWKGSLQNLDNHNLMVALSNINLKDFTPYCEHFTAYPLTGGNLTFRSQNIIADRFLNGTNHLDIFQCEVDKKRKDLEPEFKIPLKLGLYILKDRKGHVKIDLPVKGNLDSPEFSYRKIVMKALGNVLLKVVTAPFSFLTGGGDNLDRIEVDPLQFSLNTDQYATLDKVADILRDKPEMQIGLAQRINRSKAVGRLAELNLKMACYNSTLPAGERLSMIDFERIQATKLKSDEVMRFADSLLALRGIDGSKLSGSRKALTLYGDQAVGQLEKILVRRDSAIVEYLTRSQGIPVTAISVRTIPAQELGDYTGKDIYAIQLGMEEESIDVTDGNTAGDTETTDTSASATAEVLATVPEQAAVQLTQTGTAKETATPEPSAPTATATQSTQAETTITESEAGITTIKTPTAHPEELQTNE</sequence>
<feature type="region of interest" description="Disordered" evidence="1">
    <location>
        <begin position="785"/>
        <end position="838"/>
    </location>
</feature>
<dbReference type="PANTHER" id="PTHR30441:SF8">
    <property type="entry name" value="DUF748 DOMAIN-CONTAINING PROTEIN"/>
    <property type="match status" value="1"/>
</dbReference>
<dbReference type="AlphaFoldDB" id="A0A1Q6F490"/>
<gene>
    <name evidence="3" type="ORF">BHV66_08615</name>
</gene>
<evidence type="ECO:0000256" key="1">
    <source>
        <dbReference type="SAM" id="MobiDB-lite"/>
    </source>
</evidence>
<organism evidence="3 4">
    <name type="scientific">Alistipes putredinis</name>
    <dbReference type="NCBI Taxonomy" id="28117"/>
    <lineage>
        <taxon>Bacteria</taxon>
        <taxon>Pseudomonadati</taxon>
        <taxon>Bacteroidota</taxon>
        <taxon>Bacteroidia</taxon>
        <taxon>Bacteroidales</taxon>
        <taxon>Rikenellaceae</taxon>
        <taxon>Alistipes</taxon>
    </lineage>
</organism>
<evidence type="ECO:0000313" key="3">
    <source>
        <dbReference type="EMBL" id="OKY93699.1"/>
    </source>
</evidence>
<dbReference type="InterPro" id="IPR008023">
    <property type="entry name" value="DUF748"/>
</dbReference>
<feature type="compositionally biased region" description="Low complexity" evidence="1">
    <location>
        <begin position="788"/>
        <end position="819"/>
    </location>
</feature>
<feature type="transmembrane region" description="Helical" evidence="2">
    <location>
        <begin position="7"/>
        <end position="30"/>
    </location>
</feature>
<evidence type="ECO:0000313" key="4">
    <source>
        <dbReference type="Proteomes" id="UP000187417"/>
    </source>
</evidence>
<proteinExistence type="predicted"/>
<dbReference type="Pfam" id="PF05359">
    <property type="entry name" value="DUF748"/>
    <property type="match status" value="1"/>
</dbReference>
<dbReference type="InterPro" id="IPR052894">
    <property type="entry name" value="AsmA-related"/>
</dbReference>
<reference evidence="3 4" key="1">
    <citation type="journal article" date="2016" name="Nat. Biotechnol.">
        <title>Measurement of bacterial replication rates in microbial communities.</title>
        <authorList>
            <person name="Brown C.T."/>
            <person name="Olm M.R."/>
            <person name="Thomas B.C."/>
            <person name="Banfield J.F."/>
        </authorList>
    </citation>
    <scope>NUCLEOTIDE SEQUENCE [LARGE SCALE GENOMIC DNA]</scope>
    <source>
        <strain evidence="3">CAG:67_53_122</strain>
    </source>
</reference>
<dbReference type="GO" id="GO:0090313">
    <property type="term" value="P:regulation of protein targeting to membrane"/>
    <property type="evidence" value="ECO:0007669"/>
    <property type="project" value="TreeGrafter"/>
</dbReference>
<keyword evidence="2" id="KW-1133">Transmembrane helix</keyword>
<dbReference type="STRING" id="28117.BHV66_08615"/>
<dbReference type="EMBL" id="MNQH01000033">
    <property type="protein sequence ID" value="OKY93699.1"/>
    <property type="molecule type" value="Genomic_DNA"/>
</dbReference>
<protein>
    <submittedName>
        <fullName evidence="3">Uncharacterized protein</fullName>
    </submittedName>
</protein>
<accession>A0A1Q6F490</accession>
<dbReference type="GO" id="GO:0005886">
    <property type="term" value="C:plasma membrane"/>
    <property type="evidence" value="ECO:0007669"/>
    <property type="project" value="TreeGrafter"/>
</dbReference>
<dbReference type="PANTHER" id="PTHR30441">
    <property type="entry name" value="DUF748 DOMAIN-CONTAINING PROTEIN"/>
    <property type="match status" value="1"/>
</dbReference>
<name>A0A1Q6F490_9BACT</name>
<evidence type="ECO:0000256" key="2">
    <source>
        <dbReference type="SAM" id="Phobius"/>
    </source>
</evidence>
<dbReference type="Proteomes" id="UP000187417">
    <property type="component" value="Unassembled WGS sequence"/>
</dbReference>
<dbReference type="RefSeq" id="WP_278339457.1">
    <property type="nucleotide sequence ID" value="NZ_BAAFLA010000001.1"/>
</dbReference>
<keyword evidence="2" id="KW-0472">Membrane</keyword>